<evidence type="ECO:0000313" key="2">
    <source>
        <dbReference type="Proteomes" id="UP000724584"/>
    </source>
</evidence>
<comment type="caution">
    <text evidence="1">The sequence shown here is derived from an EMBL/GenBank/DDBJ whole genome shotgun (WGS) entry which is preliminary data.</text>
</comment>
<proteinExistence type="predicted"/>
<accession>A0ACB7PLR2</accession>
<gene>
    <name evidence="1" type="ORF">F5144DRAFT_636428</name>
</gene>
<dbReference type="EMBL" id="JAGIZQ010000001">
    <property type="protein sequence ID" value="KAH6650016.1"/>
    <property type="molecule type" value="Genomic_DNA"/>
</dbReference>
<dbReference type="Proteomes" id="UP000724584">
    <property type="component" value="Unassembled WGS sequence"/>
</dbReference>
<keyword evidence="2" id="KW-1185">Reference proteome</keyword>
<reference evidence="1 2" key="1">
    <citation type="journal article" date="2021" name="Nat. Commun.">
        <title>Genetic determinants of endophytism in the Arabidopsis root mycobiome.</title>
        <authorList>
            <person name="Mesny F."/>
            <person name="Miyauchi S."/>
            <person name="Thiergart T."/>
            <person name="Pickel B."/>
            <person name="Atanasova L."/>
            <person name="Karlsson M."/>
            <person name="Huettel B."/>
            <person name="Barry K.W."/>
            <person name="Haridas S."/>
            <person name="Chen C."/>
            <person name="Bauer D."/>
            <person name="Andreopoulos W."/>
            <person name="Pangilinan J."/>
            <person name="LaButti K."/>
            <person name="Riley R."/>
            <person name="Lipzen A."/>
            <person name="Clum A."/>
            <person name="Drula E."/>
            <person name="Henrissat B."/>
            <person name="Kohler A."/>
            <person name="Grigoriev I.V."/>
            <person name="Martin F.M."/>
            <person name="Hacquard S."/>
        </authorList>
    </citation>
    <scope>NUCLEOTIDE SEQUENCE [LARGE SCALE GENOMIC DNA]</scope>
    <source>
        <strain evidence="1 2">MPI-SDFR-AT-0079</strain>
    </source>
</reference>
<name>A0ACB7PLR2_9PEZI</name>
<evidence type="ECO:0000313" key="1">
    <source>
        <dbReference type="EMBL" id="KAH6650016.1"/>
    </source>
</evidence>
<protein>
    <submittedName>
        <fullName evidence="1">HAD-like domain-containing protein</fullName>
    </submittedName>
</protein>
<sequence>MGSTEPAQLSYSAPPEAVTFDGLLFDMDGTIIDSTDAVVKHWETIGKEIGVDPKVILETSHGRRTIDTLQLLAPAKANWECCQASTQTTDPPSHTDVRETEGRLPKLYGDDAVEIPGARPLLEGLIAQSAPWTIVTSGSLPLVTGWLNVLQLPSPPHLVTAESVTNGKPDPACYQLGRERLGVSSSVSSDGEGAQVLVLEDSPAGIRSGKAAGCKVLAVVTSHTAEQVLAAEPDWVVRDLASLRLVRVEGGRVTLEIRDALVVAGAQ</sequence>
<organism evidence="1 2">
    <name type="scientific">Chaetomium tenue</name>
    <dbReference type="NCBI Taxonomy" id="1854479"/>
    <lineage>
        <taxon>Eukaryota</taxon>
        <taxon>Fungi</taxon>
        <taxon>Dikarya</taxon>
        <taxon>Ascomycota</taxon>
        <taxon>Pezizomycotina</taxon>
        <taxon>Sordariomycetes</taxon>
        <taxon>Sordariomycetidae</taxon>
        <taxon>Sordariales</taxon>
        <taxon>Chaetomiaceae</taxon>
        <taxon>Chaetomium</taxon>
    </lineage>
</organism>